<keyword evidence="10" id="KW-1185">Reference proteome</keyword>
<reference evidence="10" key="1">
    <citation type="journal article" date="2019" name="Int. J. Syst. Evol. Microbiol.">
        <title>The Global Catalogue of Microorganisms (GCM) 10K type strain sequencing project: providing services to taxonomists for standard genome sequencing and annotation.</title>
        <authorList>
            <consortium name="The Broad Institute Genomics Platform"/>
            <consortium name="The Broad Institute Genome Sequencing Center for Infectious Disease"/>
            <person name="Wu L."/>
            <person name="Ma J."/>
        </authorList>
    </citation>
    <scope>NUCLEOTIDE SEQUENCE [LARGE SCALE GENOMIC DNA]</scope>
    <source>
        <strain evidence="10">CGMCC 1.12989</strain>
    </source>
</reference>
<comment type="similarity">
    <text evidence="7">Belongs to the PINc/VapC protein family.</text>
</comment>
<keyword evidence="4" id="KW-0479">Metal-binding</keyword>
<dbReference type="PANTHER" id="PTHR33653:SF1">
    <property type="entry name" value="RIBONUCLEASE VAPC2"/>
    <property type="match status" value="1"/>
</dbReference>
<dbReference type="EMBL" id="JBHSDR010000004">
    <property type="protein sequence ID" value="MFC4294885.1"/>
    <property type="molecule type" value="Genomic_DNA"/>
</dbReference>
<keyword evidence="3" id="KW-0540">Nuclease</keyword>
<dbReference type="Gene3D" id="3.40.50.1010">
    <property type="entry name" value="5'-nuclease"/>
    <property type="match status" value="1"/>
</dbReference>
<keyword evidence="6" id="KW-0460">Magnesium</keyword>
<evidence type="ECO:0000256" key="2">
    <source>
        <dbReference type="ARBA" id="ARBA00022649"/>
    </source>
</evidence>
<evidence type="ECO:0000256" key="4">
    <source>
        <dbReference type="ARBA" id="ARBA00022723"/>
    </source>
</evidence>
<evidence type="ECO:0000256" key="1">
    <source>
        <dbReference type="ARBA" id="ARBA00001946"/>
    </source>
</evidence>
<dbReference type="Pfam" id="PF01850">
    <property type="entry name" value="PIN"/>
    <property type="match status" value="1"/>
</dbReference>
<evidence type="ECO:0000259" key="8">
    <source>
        <dbReference type="Pfam" id="PF01850"/>
    </source>
</evidence>
<evidence type="ECO:0000313" key="10">
    <source>
        <dbReference type="Proteomes" id="UP001595828"/>
    </source>
</evidence>
<keyword evidence="2" id="KW-1277">Toxin-antitoxin system</keyword>
<dbReference type="PANTHER" id="PTHR33653">
    <property type="entry name" value="RIBONUCLEASE VAPC2"/>
    <property type="match status" value="1"/>
</dbReference>
<dbReference type="SUPFAM" id="SSF88723">
    <property type="entry name" value="PIN domain-like"/>
    <property type="match status" value="1"/>
</dbReference>
<dbReference type="InterPro" id="IPR050556">
    <property type="entry name" value="Type_II_TA_system_RNase"/>
</dbReference>
<accession>A0ABV8RNG2</accession>
<dbReference type="RefSeq" id="WP_379538368.1">
    <property type="nucleotide sequence ID" value="NZ_JBHSDR010000004.1"/>
</dbReference>
<dbReference type="InterPro" id="IPR002716">
    <property type="entry name" value="PIN_dom"/>
</dbReference>
<evidence type="ECO:0000313" key="9">
    <source>
        <dbReference type="EMBL" id="MFC4294885.1"/>
    </source>
</evidence>
<comment type="caution">
    <text evidence="9">The sequence shown here is derived from an EMBL/GenBank/DDBJ whole genome shotgun (WGS) entry which is preliminary data.</text>
</comment>
<dbReference type="InterPro" id="IPR029060">
    <property type="entry name" value="PIN-like_dom_sf"/>
</dbReference>
<organism evidence="9 10">
    <name type="scientific">Novosphingobium tardum</name>
    <dbReference type="NCBI Taxonomy" id="1538021"/>
    <lineage>
        <taxon>Bacteria</taxon>
        <taxon>Pseudomonadati</taxon>
        <taxon>Pseudomonadota</taxon>
        <taxon>Alphaproteobacteria</taxon>
        <taxon>Sphingomonadales</taxon>
        <taxon>Sphingomonadaceae</taxon>
        <taxon>Novosphingobium</taxon>
    </lineage>
</organism>
<evidence type="ECO:0000256" key="6">
    <source>
        <dbReference type="ARBA" id="ARBA00022842"/>
    </source>
</evidence>
<feature type="domain" description="PIN" evidence="8">
    <location>
        <begin position="5"/>
        <end position="105"/>
    </location>
</feature>
<evidence type="ECO:0000256" key="3">
    <source>
        <dbReference type="ARBA" id="ARBA00022722"/>
    </source>
</evidence>
<gene>
    <name evidence="9" type="ORF">ACFO0A_07390</name>
</gene>
<dbReference type="Proteomes" id="UP001595828">
    <property type="component" value="Unassembled WGS sequence"/>
</dbReference>
<evidence type="ECO:0000256" key="7">
    <source>
        <dbReference type="ARBA" id="ARBA00038093"/>
    </source>
</evidence>
<name>A0ABV8RNG2_9SPHN</name>
<keyword evidence="5" id="KW-0378">Hydrolase</keyword>
<protein>
    <submittedName>
        <fullName evidence="9">PIN domain-containing protein</fullName>
    </submittedName>
</protein>
<proteinExistence type="inferred from homology"/>
<comment type="cofactor">
    <cofactor evidence="1">
        <name>Mg(2+)</name>
        <dbReference type="ChEBI" id="CHEBI:18420"/>
    </cofactor>
</comment>
<evidence type="ECO:0000256" key="5">
    <source>
        <dbReference type="ARBA" id="ARBA00022801"/>
    </source>
</evidence>
<sequence length="121" mass="13272">MGEALFDTAIVVDALIGLPAARAEVARARERWISRLTWTEVLAGAHGDAERVEEFLDFFHVVELNEEIARRAATLRSQRPAMALADAVVLASAQVTGRILVTRNSADFPAEMPGIRIPYSQ</sequence>